<dbReference type="OrthoDB" id="2299347at2"/>
<dbReference type="STRING" id="46224.B4102_3373"/>
<evidence type="ECO:0000313" key="4">
    <source>
        <dbReference type="Proteomes" id="UP000075666"/>
    </source>
</evidence>
<feature type="chain" id="PRO_5007563958" evidence="2">
    <location>
        <begin position="24"/>
        <end position="281"/>
    </location>
</feature>
<comment type="caution">
    <text evidence="3">The sequence shown here is derived from an EMBL/GenBank/DDBJ whole genome shotgun (WGS) entry which is preliminary data.</text>
</comment>
<accession>A0A150KTQ7</accession>
<dbReference type="AlphaFoldDB" id="A0A150KTQ7"/>
<keyword evidence="4" id="KW-1185">Reference proteome</keyword>
<feature type="coiled-coil region" evidence="1">
    <location>
        <begin position="166"/>
        <end position="193"/>
    </location>
</feature>
<sequence>MKKFLLIVAVLIMVFVNTGLSKASNDSNTITQDQFLKYVKKSKMFKELKKDFLSKDIKKYYLLNPVINEDAEQTGWIVQYEALYNVEESKGKKNKGNENPKVEATLTSLVSFMYDFETKKLNTYVIDYNRLIDEKAIYLRYLDSGESEKIDVSDVDGVNEELEPFITTVEDEIANKEKDLEEASENIQSTSTAPVAITDIEPLAAGNICYQCSKLQKYQGDYSPECKKAVGTVCSVKITGPKLLKWAKTLICAGTKIIGCYIPAYYICVEGKWMTTCPAYD</sequence>
<keyword evidence="2" id="KW-0732">Signal</keyword>
<organism evidence="3 4">
    <name type="scientific">Heyndrickxia sporothermodurans</name>
    <dbReference type="NCBI Taxonomy" id="46224"/>
    <lineage>
        <taxon>Bacteria</taxon>
        <taxon>Bacillati</taxon>
        <taxon>Bacillota</taxon>
        <taxon>Bacilli</taxon>
        <taxon>Bacillales</taxon>
        <taxon>Bacillaceae</taxon>
        <taxon>Heyndrickxia</taxon>
    </lineage>
</organism>
<protein>
    <submittedName>
        <fullName evidence="3">Uncharacterized protein</fullName>
    </submittedName>
</protein>
<evidence type="ECO:0000256" key="1">
    <source>
        <dbReference type="SAM" id="Coils"/>
    </source>
</evidence>
<dbReference type="EMBL" id="LQYN01000068">
    <property type="protein sequence ID" value="KYD03523.1"/>
    <property type="molecule type" value="Genomic_DNA"/>
</dbReference>
<feature type="signal peptide" evidence="2">
    <location>
        <begin position="1"/>
        <end position="23"/>
    </location>
</feature>
<dbReference type="RefSeq" id="WP_066232410.1">
    <property type="nucleotide sequence ID" value="NZ_JARMRW010000031.1"/>
</dbReference>
<proteinExistence type="predicted"/>
<gene>
    <name evidence="3" type="ORF">B4102_3373</name>
</gene>
<name>A0A150KTQ7_9BACI</name>
<dbReference type="PATRIC" id="fig|46224.3.peg.3511"/>
<dbReference type="Proteomes" id="UP000075666">
    <property type="component" value="Unassembled WGS sequence"/>
</dbReference>
<reference evidence="3 4" key="1">
    <citation type="submission" date="2016-01" db="EMBL/GenBank/DDBJ databases">
        <title>Genome Sequences of Twelve Sporeforming Bacillus Species Isolated from Foods.</title>
        <authorList>
            <person name="Berendsen E.M."/>
            <person name="Wells-Bennik M.H."/>
            <person name="Krawcyk A.O."/>
            <person name="De Jong A."/>
            <person name="Holsappel S."/>
            <person name="Eijlander R.T."/>
            <person name="Kuipers O.P."/>
        </authorList>
    </citation>
    <scope>NUCLEOTIDE SEQUENCE [LARGE SCALE GENOMIC DNA]</scope>
    <source>
        <strain evidence="3 4">B4102</strain>
    </source>
</reference>
<evidence type="ECO:0000256" key="2">
    <source>
        <dbReference type="SAM" id="SignalP"/>
    </source>
</evidence>
<evidence type="ECO:0000313" key="3">
    <source>
        <dbReference type="EMBL" id="KYD03523.1"/>
    </source>
</evidence>
<keyword evidence="1" id="KW-0175">Coiled coil</keyword>